<organism evidence="2 3">
    <name type="scientific">Nezara viridula</name>
    <name type="common">Southern green stink bug</name>
    <name type="synonym">Cimex viridulus</name>
    <dbReference type="NCBI Taxonomy" id="85310"/>
    <lineage>
        <taxon>Eukaryota</taxon>
        <taxon>Metazoa</taxon>
        <taxon>Ecdysozoa</taxon>
        <taxon>Arthropoda</taxon>
        <taxon>Hexapoda</taxon>
        <taxon>Insecta</taxon>
        <taxon>Pterygota</taxon>
        <taxon>Neoptera</taxon>
        <taxon>Paraneoptera</taxon>
        <taxon>Hemiptera</taxon>
        <taxon>Heteroptera</taxon>
        <taxon>Panheteroptera</taxon>
        <taxon>Pentatomomorpha</taxon>
        <taxon>Pentatomoidea</taxon>
        <taxon>Pentatomidae</taxon>
        <taxon>Pentatominae</taxon>
        <taxon>Nezara</taxon>
    </lineage>
</organism>
<evidence type="ECO:0000313" key="3">
    <source>
        <dbReference type="Proteomes" id="UP001152798"/>
    </source>
</evidence>
<dbReference type="EMBL" id="OV725080">
    <property type="protein sequence ID" value="CAH1399297.1"/>
    <property type="molecule type" value="Genomic_DNA"/>
</dbReference>
<accession>A0A9P0MQS9</accession>
<dbReference type="AlphaFoldDB" id="A0A9P0MQS9"/>
<feature type="signal peptide" evidence="1">
    <location>
        <begin position="1"/>
        <end position="20"/>
    </location>
</feature>
<gene>
    <name evidence="2" type="ORF">NEZAVI_LOCUS8778</name>
</gene>
<keyword evidence="3" id="KW-1185">Reference proteome</keyword>
<evidence type="ECO:0000313" key="2">
    <source>
        <dbReference type="EMBL" id="CAH1399297.1"/>
    </source>
</evidence>
<reference evidence="2" key="1">
    <citation type="submission" date="2022-01" db="EMBL/GenBank/DDBJ databases">
        <authorList>
            <person name="King R."/>
        </authorList>
    </citation>
    <scope>NUCLEOTIDE SEQUENCE</scope>
</reference>
<sequence>MYRNILTAHSAFLLVRSVSAAVPSGTEDGRGPTPTVAAPERAVVAVASSGASSFRFVASVRAGQDGVAELVSSDACTNNECKIYTLIATSQPTPVGYVPAVDLILSGGAVRDPVAPEASGDAHVWPTSCTPEGRPRAVARPALLVRAVAAVRPSVADQVPADALSAPSALPAFTTFSQLRNIIRNLNYINK</sequence>
<dbReference type="Proteomes" id="UP001152798">
    <property type="component" value="Chromosome 4"/>
</dbReference>
<feature type="chain" id="PRO_5040268106" description="Neuropeptide" evidence="1">
    <location>
        <begin position="21"/>
        <end position="191"/>
    </location>
</feature>
<name>A0A9P0MQS9_NEZVI</name>
<protein>
    <recommendedName>
        <fullName evidence="4">Neuropeptide</fullName>
    </recommendedName>
</protein>
<keyword evidence="1" id="KW-0732">Signal</keyword>
<proteinExistence type="predicted"/>
<evidence type="ECO:0008006" key="4">
    <source>
        <dbReference type="Google" id="ProtNLM"/>
    </source>
</evidence>
<evidence type="ECO:0000256" key="1">
    <source>
        <dbReference type="SAM" id="SignalP"/>
    </source>
</evidence>